<evidence type="ECO:0000259" key="1">
    <source>
        <dbReference type="Pfam" id="PF06985"/>
    </source>
</evidence>
<proteinExistence type="predicted"/>
<dbReference type="EMBL" id="PXXK01000027">
    <property type="protein sequence ID" value="RFN54472.1"/>
    <property type="molecule type" value="Genomic_DNA"/>
</dbReference>
<dbReference type="InterPro" id="IPR010730">
    <property type="entry name" value="HET"/>
</dbReference>
<organism evidence="2 3">
    <name type="scientific">Fusarium flagelliforme</name>
    <dbReference type="NCBI Taxonomy" id="2675880"/>
    <lineage>
        <taxon>Eukaryota</taxon>
        <taxon>Fungi</taxon>
        <taxon>Dikarya</taxon>
        <taxon>Ascomycota</taxon>
        <taxon>Pezizomycotina</taxon>
        <taxon>Sordariomycetes</taxon>
        <taxon>Hypocreomycetidae</taxon>
        <taxon>Hypocreales</taxon>
        <taxon>Nectriaceae</taxon>
        <taxon>Fusarium</taxon>
        <taxon>Fusarium incarnatum-equiseti species complex</taxon>
    </lineage>
</organism>
<dbReference type="STRING" id="2594813.A0A395N2X2"/>
<dbReference type="PANTHER" id="PTHR33112">
    <property type="entry name" value="DOMAIN PROTEIN, PUTATIVE-RELATED"/>
    <property type="match status" value="1"/>
</dbReference>
<feature type="domain" description="Heterokaryon incompatibility" evidence="1">
    <location>
        <begin position="220"/>
        <end position="383"/>
    </location>
</feature>
<dbReference type="Pfam" id="PF06985">
    <property type="entry name" value="HET"/>
    <property type="match status" value="1"/>
</dbReference>
<dbReference type="AlphaFoldDB" id="A0A395N2X2"/>
<evidence type="ECO:0000313" key="2">
    <source>
        <dbReference type="EMBL" id="RFN54472.1"/>
    </source>
</evidence>
<keyword evidence="3" id="KW-1185">Reference proteome</keyword>
<evidence type="ECO:0000313" key="3">
    <source>
        <dbReference type="Proteomes" id="UP000265631"/>
    </source>
</evidence>
<accession>A0A395N2X2</accession>
<comment type="caution">
    <text evidence="2">The sequence shown here is derived from an EMBL/GenBank/DDBJ whole genome shotgun (WGS) entry which is preliminary data.</text>
</comment>
<protein>
    <submittedName>
        <fullName evidence="2">Het-domain-containing protein</fullName>
    </submittedName>
</protein>
<sequence length="538" mass="61675">MPESDDFITIEECVKPFMFTFEDLKSLQRIYVDEYHNFVTTEECARAFMSRSEHPQNLQRIYVDAFLDLAAERTPGFRLPSDPANCCDLCKELQNLVVRAIGPDLRFESTQALFFSGSRQHLVMKLHVPKDMDPVKGPSRSYFAERCFHIYTHPGILCPWGLFKPYPFQKLEWAFGKLKKCASEHDCYGKDPTPLPTRVLKVGRGPNDVRLQRGAVCARYICLSHCWGSKQPLITTKQNIDNHLVHIAWKDMPLLYQDTIRLAWRLGIEYVWIDSLCIIQDSADDWAREAGRMKDVYGSSWLTIAATSNPDCSSGILENPYDEEAYARFASFKDSLQYSGITRQNESFSWLAVPRDIDICDDEKHEKGACRWPLLTRGWVLQERLLSPRVLYFAAASITLVCGQGSQVEHSAEGNCRVPGHLSVNASDMKSRNKVNSDRWFDFGRLWSHIIQDYSRLKLTDRDDRLSALSGLAQRVFQRQPRGIEYLAGLWSFSLFQGLSWRRLNGMYKAAESGSSRRAILVLGSDKHWSIIPTNALR</sequence>
<dbReference type="Proteomes" id="UP000265631">
    <property type="component" value="Unassembled WGS sequence"/>
</dbReference>
<dbReference type="PANTHER" id="PTHR33112:SF9">
    <property type="entry name" value="HETEROKARYON INCOMPATIBILITY DOMAIN-CONTAINING PROTEIN"/>
    <property type="match status" value="1"/>
</dbReference>
<name>A0A395N2X2_9HYPO</name>
<gene>
    <name evidence="2" type="ORF">FIE12Z_1260</name>
</gene>
<reference evidence="2 3" key="1">
    <citation type="journal article" date="2018" name="PLoS Pathog.">
        <title>Evolution of structural diversity of trichothecenes, a family of toxins produced by plant pathogenic and entomopathogenic fungi.</title>
        <authorList>
            <person name="Proctor R.H."/>
            <person name="McCormick S.P."/>
            <person name="Kim H.S."/>
            <person name="Cardoza R.E."/>
            <person name="Stanley A.M."/>
            <person name="Lindo L."/>
            <person name="Kelly A."/>
            <person name="Brown D.W."/>
            <person name="Lee T."/>
            <person name="Vaughan M.M."/>
            <person name="Alexander N.J."/>
            <person name="Busman M."/>
            <person name="Gutierrez S."/>
        </authorList>
    </citation>
    <scope>NUCLEOTIDE SEQUENCE [LARGE SCALE GENOMIC DNA]</scope>
    <source>
        <strain evidence="2 3">NRRL 13405</strain>
    </source>
</reference>